<name>A0A556QN87_9BACT</name>
<dbReference type="InterPro" id="IPR058245">
    <property type="entry name" value="NreC/VraR/RcsB-like_REC"/>
</dbReference>
<dbReference type="InterPro" id="IPR000792">
    <property type="entry name" value="Tscrpt_reg_LuxR_C"/>
</dbReference>
<dbReference type="Pfam" id="PF00196">
    <property type="entry name" value="GerE"/>
    <property type="match status" value="1"/>
</dbReference>
<sequence>MSLTSPLSTNQPAGDVKVIIVDDHAAIIGMMTQVVESLPGFKVVGSALDADAAMEVCRNEQADIIILDLVLPGVSGLALLGELGIICPKSRILIFTGSLNAAAMRGALAAGVLSVVEKMATLEIFRAALLSVSQGQTYFGPLAGNFIKALVSRDQSTPEANAGISELTKREKTVLCHVAQGLSSKEIADKLGVSVHTVINHRSNLMKKTGLHRVAQLSLFAVQAGLVGETTDR</sequence>
<dbReference type="PRINTS" id="PR00038">
    <property type="entry name" value="HTHLUXR"/>
</dbReference>
<dbReference type="Pfam" id="PF00072">
    <property type="entry name" value="Response_reg"/>
    <property type="match status" value="1"/>
</dbReference>
<dbReference type="Gene3D" id="3.40.50.2300">
    <property type="match status" value="1"/>
</dbReference>
<gene>
    <name evidence="6" type="ORF">FPL22_01930</name>
</gene>
<dbReference type="PROSITE" id="PS50043">
    <property type="entry name" value="HTH_LUXR_2"/>
    <property type="match status" value="1"/>
</dbReference>
<feature type="domain" description="HTH luxR-type" evidence="4">
    <location>
        <begin position="160"/>
        <end position="225"/>
    </location>
</feature>
<dbReference type="InterPro" id="IPR001789">
    <property type="entry name" value="Sig_transdc_resp-reg_receiver"/>
</dbReference>
<dbReference type="SUPFAM" id="SSF46894">
    <property type="entry name" value="C-terminal effector domain of the bipartite response regulators"/>
    <property type="match status" value="1"/>
</dbReference>
<dbReference type="InterPro" id="IPR016032">
    <property type="entry name" value="Sig_transdc_resp-reg_C-effctor"/>
</dbReference>
<dbReference type="SMART" id="SM00421">
    <property type="entry name" value="HTH_LUXR"/>
    <property type="match status" value="1"/>
</dbReference>
<keyword evidence="2" id="KW-0238">DNA-binding</keyword>
<protein>
    <submittedName>
        <fullName evidence="6">Response regulator transcription factor</fullName>
    </submittedName>
</protein>
<reference evidence="6 7" key="1">
    <citation type="submission" date="2019-07" db="EMBL/GenBank/DDBJ databases">
        <title>Description of 53C-WASEF.</title>
        <authorList>
            <person name="Pitt A."/>
            <person name="Hahn M.W."/>
        </authorList>
    </citation>
    <scope>NUCLEOTIDE SEQUENCE [LARGE SCALE GENOMIC DNA]</scope>
    <source>
        <strain evidence="6 7">53C-WASEF</strain>
    </source>
</reference>
<evidence type="ECO:0000256" key="2">
    <source>
        <dbReference type="ARBA" id="ARBA00023125"/>
    </source>
</evidence>
<proteinExistence type="predicted"/>
<dbReference type="Proteomes" id="UP000315648">
    <property type="component" value="Unassembled WGS sequence"/>
</dbReference>
<comment type="caution">
    <text evidence="6">The sequence shown here is derived from an EMBL/GenBank/DDBJ whole genome shotgun (WGS) entry which is preliminary data.</text>
</comment>
<dbReference type="SMART" id="SM00448">
    <property type="entry name" value="REC"/>
    <property type="match status" value="1"/>
</dbReference>
<evidence type="ECO:0000256" key="1">
    <source>
        <dbReference type="ARBA" id="ARBA00022553"/>
    </source>
</evidence>
<dbReference type="OrthoDB" id="196279at2"/>
<keyword evidence="1 3" id="KW-0597">Phosphoprotein</keyword>
<dbReference type="GO" id="GO:0003677">
    <property type="term" value="F:DNA binding"/>
    <property type="evidence" value="ECO:0007669"/>
    <property type="project" value="UniProtKB-KW"/>
</dbReference>
<feature type="modified residue" description="4-aspartylphosphate" evidence="3">
    <location>
        <position position="68"/>
    </location>
</feature>
<dbReference type="PANTHER" id="PTHR43214">
    <property type="entry name" value="TWO-COMPONENT RESPONSE REGULATOR"/>
    <property type="match status" value="1"/>
</dbReference>
<evidence type="ECO:0000259" key="5">
    <source>
        <dbReference type="PROSITE" id="PS50110"/>
    </source>
</evidence>
<dbReference type="PROSITE" id="PS00622">
    <property type="entry name" value="HTH_LUXR_1"/>
    <property type="match status" value="1"/>
</dbReference>
<dbReference type="GO" id="GO:0006355">
    <property type="term" value="P:regulation of DNA-templated transcription"/>
    <property type="evidence" value="ECO:0007669"/>
    <property type="project" value="InterPro"/>
</dbReference>
<evidence type="ECO:0000313" key="6">
    <source>
        <dbReference type="EMBL" id="TSJ78094.1"/>
    </source>
</evidence>
<dbReference type="PROSITE" id="PS50110">
    <property type="entry name" value="RESPONSE_REGULATORY"/>
    <property type="match status" value="1"/>
</dbReference>
<evidence type="ECO:0000313" key="7">
    <source>
        <dbReference type="Proteomes" id="UP000315648"/>
    </source>
</evidence>
<dbReference type="PANTHER" id="PTHR43214:SF43">
    <property type="entry name" value="TWO-COMPONENT RESPONSE REGULATOR"/>
    <property type="match status" value="1"/>
</dbReference>
<dbReference type="SUPFAM" id="SSF52172">
    <property type="entry name" value="CheY-like"/>
    <property type="match status" value="1"/>
</dbReference>
<keyword evidence="7" id="KW-1185">Reference proteome</keyword>
<evidence type="ECO:0000256" key="3">
    <source>
        <dbReference type="PROSITE-ProRule" id="PRU00169"/>
    </source>
</evidence>
<feature type="domain" description="Response regulatory" evidence="5">
    <location>
        <begin position="17"/>
        <end position="133"/>
    </location>
</feature>
<dbReference type="CDD" id="cd06170">
    <property type="entry name" value="LuxR_C_like"/>
    <property type="match status" value="1"/>
</dbReference>
<dbReference type="AlphaFoldDB" id="A0A556QN87"/>
<dbReference type="InterPro" id="IPR011006">
    <property type="entry name" value="CheY-like_superfamily"/>
</dbReference>
<organism evidence="6 7">
    <name type="scientific">Rariglobus hedericola</name>
    <dbReference type="NCBI Taxonomy" id="2597822"/>
    <lineage>
        <taxon>Bacteria</taxon>
        <taxon>Pseudomonadati</taxon>
        <taxon>Verrucomicrobiota</taxon>
        <taxon>Opitutia</taxon>
        <taxon>Opitutales</taxon>
        <taxon>Opitutaceae</taxon>
        <taxon>Rariglobus</taxon>
    </lineage>
</organism>
<dbReference type="EMBL" id="VMBG01000001">
    <property type="protein sequence ID" value="TSJ78094.1"/>
    <property type="molecule type" value="Genomic_DNA"/>
</dbReference>
<dbReference type="CDD" id="cd17535">
    <property type="entry name" value="REC_NarL-like"/>
    <property type="match status" value="1"/>
</dbReference>
<accession>A0A556QN87</accession>
<dbReference type="InterPro" id="IPR039420">
    <property type="entry name" value="WalR-like"/>
</dbReference>
<dbReference type="GO" id="GO:0000160">
    <property type="term" value="P:phosphorelay signal transduction system"/>
    <property type="evidence" value="ECO:0007669"/>
    <property type="project" value="InterPro"/>
</dbReference>
<evidence type="ECO:0000259" key="4">
    <source>
        <dbReference type="PROSITE" id="PS50043"/>
    </source>
</evidence>